<accession>A0A0W0VXP4</accession>
<protein>
    <submittedName>
        <fullName evidence="2">Coiled-coil protein</fullName>
    </submittedName>
</protein>
<reference evidence="2 3" key="1">
    <citation type="submission" date="2015-11" db="EMBL/GenBank/DDBJ databases">
        <title>Genomic analysis of 38 Legionella species identifies large and diverse effector repertoires.</title>
        <authorList>
            <person name="Burstein D."/>
            <person name="Amaro F."/>
            <person name="Zusman T."/>
            <person name="Lifshitz Z."/>
            <person name="Cohen O."/>
            <person name="Gilbert J.A."/>
            <person name="Pupko T."/>
            <person name="Shuman H.A."/>
            <person name="Segal G."/>
        </authorList>
    </citation>
    <scope>NUCLEOTIDE SEQUENCE [LARGE SCALE GENOMIC DNA]</scope>
    <source>
        <strain evidence="2 3">PX-1-G2-E2</strain>
    </source>
</reference>
<dbReference type="RefSeq" id="WP_058453155.1">
    <property type="nucleotide sequence ID" value="NZ_CAAAIB010000014.1"/>
</dbReference>
<keyword evidence="3" id="KW-1185">Reference proteome</keyword>
<evidence type="ECO:0000313" key="3">
    <source>
        <dbReference type="Proteomes" id="UP000054908"/>
    </source>
</evidence>
<gene>
    <name evidence="2" type="ORF">Lmac_2454</name>
</gene>
<comment type="caution">
    <text evidence="2">The sequence shown here is derived from an EMBL/GenBank/DDBJ whole genome shotgun (WGS) entry which is preliminary data.</text>
</comment>
<organism evidence="2 3">
    <name type="scientific">Legionella maceachernii</name>
    <dbReference type="NCBI Taxonomy" id="466"/>
    <lineage>
        <taxon>Bacteria</taxon>
        <taxon>Pseudomonadati</taxon>
        <taxon>Pseudomonadota</taxon>
        <taxon>Gammaproteobacteria</taxon>
        <taxon>Legionellales</taxon>
        <taxon>Legionellaceae</taxon>
        <taxon>Legionella</taxon>
    </lineage>
</organism>
<proteinExistence type="predicted"/>
<sequence length="1000" mass="112933">MVATKFIDNRIHTVIPLSVRPNRFYSSFTVTATATSRHAGTVIYGSFRTQFLLPNGDCLLLFANHNNNSTQLLLITHDAEKLRYLPGKRSASLVADVISQLHRYRIRSNSYSKPRTDAQVLKYQLATKAINRLEELLTQERALSPDDWEGQEKLRRDVFAILVECSDGNRRLLASAPVISEGALGHILSKAFESTQDYQFNRVYPVCRIDQLDFTDEQGRYTDKPAAYVWDSELHIGNDEAALQDTFRVICQLYGLRLGSKLSNIPANRFVRLGSFLHNLWTNSRELATFLASPFKPTQPSETTGWYDGLIVTEIKPYYYFEGIPQNGYTAEEMAEDPPPPDILFFEHEGRHYPLPSGDDLVTISELSEKHLYLHQRLSLQLKVFFSKLPGFFVYVYRSIAQFITHDLYKDFIQYIHSDHLEFENRKPPIKPQRTSLQKYLMSLQEILQNEGLLADGQTLEQFIETQIQNSNYVLVREKHPPSPPMYDNPLHRTLDVFRHIGSFFVHISEENPIIGTLAMAAYIYGAGAIIAPQTLTAILTKLQLKGLIAGINPTQALGQWMSHGTVSEALSAAVTYWQAVVIGGDLDKFFVEAIKLLKDHPAEAAIVTALAVTLGFGLCKAIPALEEENGKFPPLNYAFFGLKGGIAVNDTIMHPGDDWLLGTMKWLLRGGFILVKFLVGPFIEGYYYGEDGFVSGLTKSWNLLIRTFKQSIAALTDLVLVILTIPLLELSSLFLYVPFRGITNLLSKSLSVLGNWQDLGNSLLEFTPQSFFQNYFSDFRLSPLYGFYNPFGTYTSNKLLNIFINGVMLFVSPPWQLVKNLAVLPVIDLTFLAIRLSLTLIHPFVKTVMLTTGIFLKTSGFLWDNSCGLIFQLGAKAISLGANWTVRTAGIAKQRILSEIQILRLNLYDWAFNEEDIALHTVNNDKDYLMAHPESVERFPHEHKDSTSCLLKALTGDKLDAVTKAAMSDMANHDPLFKRSTKESKQSEQPRSEREIVLQ</sequence>
<evidence type="ECO:0000313" key="2">
    <source>
        <dbReference type="EMBL" id="KTD24917.1"/>
    </source>
</evidence>
<dbReference type="STRING" id="466.Lmac_2454"/>
<dbReference type="EMBL" id="LNYL01000048">
    <property type="protein sequence ID" value="KTD24917.1"/>
    <property type="molecule type" value="Genomic_DNA"/>
</dbReference>
<evidence type="ECO:0000256" key="1">
    <source>
        <dbReference type="SAM" id="MobiDB-lite"/>
    </source>
</evidence>
<dbReference type="Proteomes" id="UP000054908">
    <property type="component" value="Unassembled WGS sequence"/>
</dbReference>
<feature type="region of interest" description="Disordered" evidence="1">
    <location>
        <begin position="973"/>
        <end position="1000"/>
    </location>
</feature>
<dbReference type="AlphaFoldDB" id="A0A0W0VXP4"/>
<dbReference type="PATRIC" id="fig|466.6.peg.2612"/>
<name>A0A0W0VXP4_9GAMM</name>
<dbReference type="OrthoDB" id="5651185at2"/>